<protein>
    <submittedName>
        <fullName evidence="1">Uncharacterized protein</fullName>
    </submittedName>
</protein>
<organism evidence="1 2">
    <name type="scientific">Didymella exigua CBS 183.55</name>
    <dbReference type="NCBI Taxonomy" id="1150837"/>
    <lineage>
        <taxon>Eukaryota</taxon>
        <taxon>Fungi</taxon>
        <taxon>Dikarya</taxon>
        <taxon>Ascomycota</taxon>
        <taxon>Pezizomycotina</taxon>
        <taxon>Dothideomycetes</taxon>
        <taxon>Pleosporomycetidae</taxon>
        <taxon>Pleosporales</taxon>
        <taxon>Pleosporineae</taxon>
        <taxon>Didymellaceae</taxon>
        <taxon>Didymella</taxon>
    </lineage>
</organism>
<dbReference type="Proteomes" id="UP000800082">
    <property type="component" value="Unassembled WGS sequence"/>
</dbReference>
<evidence type="ECO:0000313" key="1">
    <source>
        <dbReference type="EMBL" id="KAF1924167.1"/>
    </source>
</evidence>
<evidence type="ECO:0000313" key="2">
    <source>
        <dbReference type="Proteomes" id="UP000800082"/>
    </source>
</evidence>
<sequence>MTAALQWLKMKLRTPIVDNLIFLGDYTLFYEWPGSGMEPIVRADQVQYGFWGLRSAVARAATRIIAANKATDDTITIIQLLDKGGHYPYLLDKCYLFLERLSIEVTYGLYVLIYHHGSGADEDQFGALRAKTSFYAKWIRDNQSDELAARRLQGSSGPEQS</sequence>
<gene>
    <name evidence="1" type="ORF">M421DRAFT_9001</name>
</gene>
<proteinExistence type="predicted"/>
<dbReference type="GeneID" id="54355482"/>
<reference evidence="1" key="1">
    <citation type="journal article" date="2020" name="Stud. Mycol.">
        <title>101 Dothideomycetes genomes: a test case for predicting lifestyles and emergence of pathogens.</title>
        <authorList>
            <person name="Haridas S."/>
            <person name="Albert R."/>
            <person name="Binder M."/>
            <person name="Bloem J."/>
            <person name="Labutti K."/>
            <person name="Salamov A."/>
            <person name="Andreopoulos B."/>
            <person name="Baker S."/>
            <person name="Barry K."/>
            <person name="Bills G."/>
            <person name="Bluhm B."/>
            <person name="Cannon C."/>
            <person name="Castanera R."/>
            <person name="Culley D."/>
            <person name="Daum C."/>
            <person name="Ezra D."/>
            <person name="Gonzalez J."/>
            <person name="Henrissat B."/>
            <person name="Kuo A."/>
            <person name="Liang C."/>
            <person name="Lipzen A."/>
            <person name="Lutzoni F."/>
            <person name="Magnuson J."/>
            <person name="Mondo S."/>
            <person name="Nolan M."/>
            <person name="Ohm R."/>
            <person name="Pangilinan J."/>
            <person name="Park H.-J."/>
            <person name="Ramirez L."/>
            <person name="Alfaro M."/>
            <person name="Sun H."/>
            <person name="Tritt A."/>
            <person name="Yoshinaga Y."/>
            <person name="Zwiers L.-H."/>
            <person name="Turgeon B."/>
            <person name="Goodwin S."/>
            <person name="Spatafora J."/>
            <person name="Crous P."/>
            <person name="Grigoriev I."/>
        </authorList>
    </citation>
    <scope>NUCLEOTIDE SEQUENCE</scope>
    <source>
        <strain evidence="1">CBS 183.55</strain>
    </source>
</reference>
<dbReference type="AlphaFoldDB" id="A0A6A5REN9"/>
<dbReference type="RefSeq" id="XP_033444420.1">
    <property type="nucleotide sequence ID" value="XM_033597815.1"/>
</dbReference>
<dbReference type="EMBL" id="ML978996">
    <property type="protein sequence ID" value="KAF1924167.1"/>
    <property type="molecule type" value="Genomic_DNA"/>
</dbReference>
<name>A0A6A5REN9_9PLEO</name>
<dbReference type="OrthoDB" id="10485351at2759"/>
<keyword evidence="2" id="KW-1185">Reference proteome</keyword>
<accession>A0A6A5REN9</accession>